<dbReference type="EMBL" id="FXUV01000059">
    <property type="protein sequence ID" value="SMQ13336.1"/>
    <property type="molecule type" value="Genomic_DNA"/>
</dbReference>
<dbReference type="EMBL" id="FXUV02000062">
    <property type="protein sequence ID" value="SNB82069.1"/>
    <property type="molecule type" value="Genomic_DNA"/>
</dbReference>
<dbReference type="AlphaFoldDB" id="A0A238TDW3"/>
<dbReference type="RefSeq" id="WP_095063302.1">
    <property type="nucleotide sequence ID" value="NZ_FXUV02000062.1"/>
</dbReference>
<gene>
    <name evidence="2" type="ORF">KEBURONENSIS_02001</name>
    <name evidence="1" type="ORF">KEBURONENSIS_02002</name>
</gene>
<evidence type="ECO:0000313" key="2">
    <source>
        <dbReference type="EMBL" id="SNB82069.1"/>
    </source>
</evidence>
<reference evidence="1" key="1">
    <citation type="submission" date="2017-05" db="EMBL/GenBank/DDBJ databases">
        <authorList>
            <person name="Song R."/>
            <person name="Chenine A.L."/>
            <person name="Ruprecht R.M."/>
        </authorList>
    </citation>
    <scope>NUCLEOTIDE SEQUENCE</scope>
    <source>
        <strain evidence="1">Kingella_eburonensis</strain>
    </source>
</reference>
<sequence length="296" mass="32714">MPTLISHTPTRVPVTVYRATDEGAPVLKNEKGSLKTLLKTLLAGDGYGNKKSLRWQMYEETSTEVTFHYGTGFGLKVDNANSGYINTHMVHGDKFETYLGNSNQGLNNFAHINNYAMQNWLLVGHSKGFMLVLPESPKTSQILFFGETVGFFKDERNVAYVNTSYGSNNSWDNGSLNDSSHCPILMPSSAFKDPTGAFSPPTTVVVNALSPFSTTALTFPDPLYQNCLASAITLVEQGGSPRSILPALFWSAHDLQDVSELSKVEMQDGQDYIKLNLHDNGEKTHCFVLNLTEWEL</sequence>
<dbReference type="STRING" id="1522312.GCA_900177895_01435"/>
<reference evidence="2 3" key="2">
    <citation type="submission" date="2017-06" db="EMBL/GenBank/DDBJ databases">
        <authorList>
            <person name="Kim H.J."/>
            <person name="Triplett B.A."/>
        </authorList>
    </citation>
    <scope>NUCLEOTIDE SEQUENCE [LARGE SCALE GENOMIC DNA]</scope>
    <source>
        <strain evidence="2">Kingella_eburonensis</strain>
    </source>
</reference>
<proteinExistence type="predicted"/>
<dbReference type="Proteomes" id="UP000215450">
    <property type="component" value="Unassembled WGS sequence"/>
</dbReference>
<organism evidence="2 3">
    <name type="scientific">Kingella negevensis</name>
    <dbReference type="NCBI Taxonomy" id="1522312"/>
    <lineage>
        <taxon>Bacteria</taxon>
        <taxon>Pseudomonadati</taxon>
        <taxon>Pseudomonadota</taxon>
        <taxon>Betaproteobacteria</taxon>
        <taxon>Neisseriales</taxon>
        <taxon>Neisseriaceae</taxon>
        <taxon>Kingella</taxon>
    </lineage>
</organism>
<accession>A0A238TDW3</accession>
<keyword evidence="3" id="KW-1185">Reference proteome</keyword>
<protein>
    <submittedName>
        <fullName evidence="2">Uncharacterized protein</fullName>
    </submittedName>
</protein>
<evidence type="ECO:0000313" key="3">
    <source>
        <dbReference type="Proteomes" id="UP000215450"/>
    </source>
</evidence>
<name>A0A238TDW3_9NEIS</name>
<evidence type="ECO:0000313" key="1">
    <source>
        <dbReference type="EMBL" id="SMQ13336.1"/>
    </source>
</evidence>